<reference evidence="12" key="1">
    <citation type="journal article" date="2019" name="Int. J. Syst. Evol. Microbiol.">
        <title>The Global Catalogue of Microorganisms (GCM) 10K type strain sequencing project: providing services to taxonomists for standard genome sequencing and annotation.</title>
        <authorList>
            <consortium name="The Broad Institute Genomics Platform"/>
            <consortium name="The Broad Institute Genome Sequencing Center for Infectious Disease"/>
            <person name="Wu L."/>
            <person name="Ma J."/>
        </authorList>
    </citation>
    <scope>NUCLEOTIDE SEQUENCE [LARGE SCALE GENOMIC DNA]</scope>
    <source>
        <strain evidence="12">JCM 18541</strain>
    </source>
</reference>
<evidence type="ECO:0000256" key="8">
    <source>
        <dbReference type="ARBA" id="ARBA00023554"/>
    </source>
</evidence>
<protein>
    <recommendedName>
        <fullName evidence="10">Isocitrate dehydrogenase [NADP]</fullName>
        <ecNumber evidence="10">1.1.1.42</ecNumber>
    </recommendedName>
    <alternativeName>
        <fullName evidence="10">Oxalosuccinate decarboxylase</fullName>
    </alternativeName>
</protein>
<dbReference type="RefSeq" id="WP_345444582.1">
    <property type="nucleotide sequence ID" value="NZ_BAABKP010000001.1"/>
</dbReference>
<keyword evidence="2 10" id="KW-0329">Glyoxylate bypass</keyword>
<comment type="similarity">
    <text evidence="9 10">Belongs to the monomeric-type IDH family.</text>
</comment>
<dbReference type="NCBIfam" id="TIGR00178">
    <property type="entry name" value="monomer_idh"/>
    <property type="match status" value="1"/>
</dbReference>
<dbReference type="InterPro" id="IPR004436">
    <property type="entry name" value="Isocitrate_DH_NADP_mono"/>
</dbReference>
<keyword evidence="4" id="KW-0479">Metal-binding</keyword>
<evidence type="ECO:0000313" key="12">
    <source>
        <dbReference type="Proteomes" id="UP001500187"/>
    </source>
</evidence>
<evidence type="ECO:0000256" key="3">
    <source>
        <dbReference type="ARBA" id="ARBA00022532"/>
    </source>
</evidence>
<evidence type="ECO:0000256" key="2">
    <source>
        <dbReference type="ARBA" id="ARBA00022435"/>
    </source>
</evidence>
<dbReference type="EMBL" id="BAABKP010000001">
    <property type="protein sequence ID" value="GAA4790771.1"/>
    <property type="molecule type" value="Genomic_DNA"/>
</dbReference>
<evidence type="ECO:0000256" key="5">
    <source>
        <dbReference type="ARBA" id="ARBA00022842"/>
    </source>
</evidence>
<evidence type="ECO:0000313" key="11">
    <source>
        <dbReference type="EMBL" id="GAA4790771.1"/>
    </source>
</evidence>
<comment type="catalytic activity">
    <reaction evidence="8 10">
        <text>D-threo-isocitrate + NADP(+) = 2-oxoglutarate + CO2 + NADPH</text>
        <dbReference type="Rhea" id="RHEA:19629"/>
        <dbReference type="ChEBI" id="CHEBI:15562"/>
        <dbReference type="ChEBI" id="CHEBI:16526"/>
        <dbReference type="ChEBI" id="CHEBI:16810"/>
        <dbReference type="ChEBI" id="CHEBI:57783"/>
        <dbReference type="ChEBI" id="CHEBI:58349"/>
        <dbReference type="EC" id="1.1.1.42"/>
    </reaction>
</comment>
<gene>
    <name evidence="11" type="ORF">GCM10023352_06010</name>
</gene>
<dbReference type="EC" id="1.1.1.42" evidence="10"/>
<keyword evidence="6 10" id="KW-0521">NADP</keyword>
<evidence type="ECO:0000256" key="9">
    <source>
        <dbReference type="ARBA" id="ARBA00046318"/>
    </source>
</evidence>
<evidence type="ECO:0000256" key="6">
    <source>
        <dbReference type="ARBA" id="ARBA00022857"/>
    </source>
</evidence>
<name>A0ABP9B6R6_9MICC</name>
<dbReference type="Proteomes" id="UP001500187">
    <property type="component" value="Unassembled WGS sequence"/>
</dbReference>
<evidence type="ECO:0000256" key="10">
    <source>
        <dbReference type="PIRNR" id="PIRNR009407"/>
    </source>
</evidence>
<dbReference type="PANTHER" id="PTHR36999:SF1">
    <property type="entry name" value="ISOCITRATE DEHYDROGENASE (NADP(+))"/>
    <property type="match status" value="1"/>
</dbReference>
<keyword evidence="3 10" id="KW-0816">Tricarboxylic acid cycle</keyword>
<keyword evidence="5" id="KW-0460">Magnesium</keyword>
<sequence length="738" mass="79957">MAKIIYTHTDEAPLLATYSFKPIVETFAATAGIEVETRDISLSGRILAQFSDILPADQQVADALTELGELAKTPEANIIKLPNISASVPQLKAAIAELQAQGYGIPDYPDEAETEEQKDVRARYDRVKGSAVNPVLREGNSDRRAPLSVKNYARKNPHSMGAWSADSKTNVATMGQNDFFSNEKSVVISGDDTLKIQHVAEDGTVTVLKESLPVLDGEIIDGTFMDVAKLDAFLAEQIVRAKAEGVLFSVHLKATMMKVSDPILFGRVVRAYFSELFDKYGKQLDEAGLNGNNGLAAIISGIETLPADIQQDVRDLIEKSLAEGPELAYVNSDKGITNLHVPSDVIVDASMPAMIRTSGQMWGKEGEQADTLAVLPDSCYSGVYQTVIDDCRKNGAFDPVTMGTVPNVGLMAQKAEEYGSHDKTFQLDAAGKVQIVASNGDVLIEHDVKAGDIWRACQTKDIPVQDWVKLAVSRARDSQTPAVFWLDEKRAHDANLIAKVNKYLDDHDTEGLDIRILAPEAATQFSIDRIRKGEDTISVTGNVLRDYLTDLFPILELGTSAKMLSIVPLINGGGLFETGAGGSAPKHVQQLVEENHLRWDSLGEFLALAASFEHLAKTTDNARAQVLANTLDAATGTFLNENKSPSRKVGEIDNRGSHFYLTKFWAEELAAQTEDAELAEAFAPLAEGLGEKEEAIVAELLEVQGKPVDLGGYYKPSDELAEAAMRPSATLNEIVGGL</sequence>
<evidence type="ECO:0000256" key="7">
    <source>
        <dbReference type="ARBA" id="ARBA00023002"/>
    </source>
</evidence>
<dbReference type="SUPFAM" id="SSF53659">
    <property type="entry name" value="Isocitrate/Isopropylmalate dehydrogenase-like"/>
    <property type="match status" value="1"/>
</dbReference>
<proteinExistence type="inferred from homology"/>
<evidence type="ECO:0000256" key="1">
    <source>
        <dbReference type="ARBA" id="ARBA00001946"/>
    </source>
</evidence>
<keyword evidence="12" id="KW-1185">Reference proteome</keyword>
<comment type="cofactor">
    <cofactor evidence="1">
        <name>Mg(2+)</name>
        <dbReference type="ChEBI" id="CHEBI:18420"/>
    </cofactor>
</comment>
<organism evidence="11 12">
    <name type="scientific">Rothia endophytica</name>
    <dbReference type="NCBI Taxonomy" id="1324766"/>
    <lineage>
        <taxon>Bacteria</taxon>
        <taxon>Bacillati</taxon>
        <taxon>Actinomycetota</taxon>
        <taxon>Actinomycetes</taxon>
        <taxon>Micrococcales</taxon>
        <taxon>Micrococcaceae</taxon>
        <taxon>Rothia</taxon>
    </lineage>
</organism>
<keyword evidence="7 10" id="KW-0560">Oxidoreductase</keyword>
<dbReference type="PANTHER" id="PTHR36999">
    <property type="entry name" value="ISOCITRATE DEHYDROGENASE [NADP]"/>
    <property type="match status" value="1"/>
</dbReference>
<evidence type="ECO:0000256" key="4">
    <source>
        <dbReference type="ARBA" id="ARBA00022723"/>
    </source>
</evidence>
<dbReference type="PIRSF" id="PIRSF009407">
    <property type="entry name" value="IDH_monmr"/>
    <property type="match status" value="1"/>
</dbReference>
<accession>A0ABP9B6R6</accession>
<dbReference type="Pfam" id="PF03971">
    <property type="entry name" value="IDH"/>
    <property type="match status" value="1"/>
</dbReference>
<comment type="caution">
    <text evidence="11">The sequence shown here is derived from an EMBL/GenBank/DDBJ whole genome shotgun (WGS) entry which is preliminary data.</text>
</comment>